<keyword evidence="2" id="KW-1185">Reference proteome</keyword>
<proteinExistence type="predicted"/>
<protein>
    <submittedName>
        <fullName evidence="1">Uncharacterized protein</fullName>
    </submittedName>
</protein>
<sequence>MKTVPKSTKDRLSFLMNFIFTVYNTSNPRARNKITTLKNDEIDY</sequence>
<evidence type="ECO:0000313" key="1">
    <source>
        <dbReference type="EMBL" id="MEG3437768.1"/>
    </source>
</evidence>
<accession>A0AAW9QW74</accession>
<gene>
    <name evidence="1" type="ORF">V0288_11620</name>
</gene>
<dbReference type="Proteomes" id="UP001328733">
    <property type="component" value="Unassembled WGS sequence"/>
</dbReference>
<name>A0AAW9QW74_9CHRO</name>
<dbReference type="EMBL" id="JBAFSM010000019">
    <property type="protein sequence ID" value="MEG3437768.1"/>
    <property type="molecule type" value="Genomic_DNA"/>
</dbReference>
<comment type="caution">
    <text evidence="1">The sequence shown here is derived from an EMBL/GenBank/DDBJ whole genome shotgun (WGS) entry which is preliminary data.</text>
</comment>
<dbReference type="AlphaFoldDB" id="A0AAW9QW74"/>
<organism evidence="1 2">
    <name type="scientific">Pannus brasiliensis CCIBt3594</name>
    <dbReference type="NCBI Taxonomy" id="1427578"/>
    <lineage>
        <taxon>Bacteria</taxon>
        <taxon>Bacillati</taxon>
        <taxon>Cyanobacteriota</taxon>
        <taxon>Cyanophyceae</taxon>
        <taxon>Oscillatoriophycideae</taxon>
        <taxon>Chroococcales</taxon>
        <taxon>Microcystaceae</taxon>
        <taxon>Pannus</taxon>
    </lineage>
</organism>
<reference evidence="1 2" key="1">
    <citation type="submission" date="2024-01" db="EMBL/GenBank/DDBJ databases">
        <title>Genomic insights into the taxonomy and metabolism of the cyanobacterium Pannus brasiliensis CCIBt3594.</title>
        <authorList>
            <person name="Machado M."/>
            <person name="Botero N.B."/>
            <person name="Andreote A.P.D."/>
            <person name="Feitosa A.M.T."/>
            <person name="Popin R."/>
            <person name="Sivonen K."/>
            <person name="Fiore M.F."/>
        </authorList>
    </citation>
    <scope>NUCLEOTIDE SEQUENCE [LARGE SCALE GENOMIC DNA]</scope>
    <source>
        <strain evidence="1 2">CCIBt3594</strain>
    </source>
</reference>
<evidence type="ECO:0000313" key="2">
    <source>
        <dbReference type="Proteomes" id="UP001328733"/>
    </source>
</evidence>
<dbReference type="RefSeq" id="WP_332865250.1">
    <property type="nucleotide sequence ID" value="NZ_JBAFSM010000019.1"/>
</dbReference>